<feature type="non-terminal residue" evidence="4">
    <location>
        <position position="282"/>
    </location>
</feature>
<dbReference type="Gene3D" id="2.60.40.10">
    <property type="entry name" value="Immunoglobulins"/>
    <property type="match status" value="1"/>
</dbReference>
<keyword evidence="1" id="KW-0378">Hydrolase</keyword>
<evidence type="ECO:0000256" key="2">
    <source>
        <dbReference type="ARBA" id="ARBA00023295"/>
    </source>
</evidence>
<gene>
    <name evidence="4" type="ORF">EVA_13654</name>
</gene>
<organism evidence="4">
    <name type="scientific">gut metagenome</name>
    <dbReference type="NCBI Taxonomy" id="749906"/>
    <lineage>
        <taxon>unclassified sequences</taxon>
        <taxon>metagenomes</taxon>
        <taxon>organismal metagenomes</taxon>
    </lineage>
</organism>
<dbReference type="InterPro" id="IPR006047">
    <property type="entry name" value="GH13_cat_dom"/>
</dbReference>
<keyword evidence="2" id="KW-0326">Glycosidase</keyword>
<protein>
    <submittedName>
        <fullName evidence="4">Amylopullulanase</fullName>
    </submittedName>
</protein>
<dbReference type="InterPro" id="IPR013783">
    <property type="entry name" value="Ig-like_fold"/>
</dbReference>
<evidence type="ECO:0000256" key="1">
    <source>
        <dbReference type="ARBA" id="ARBA00022801"/>
    </source>
</evidence>
<name>J9GFX5_9ZZZZ</name>
<dbReference type="Pfam" id="PF00128">
    <property type="entry name" value="Alpha-amylase"/>
    <property type="match status" value="1"/>
</dbReference>
<feature type="non-terminal residue" evidence="4">
    <location>
        <position position="1"/>
    </location>
</feature>
<evidence type="ECO:0000313" key="4">
    <source>
        <dbReference type="EMBL" id="EJW98239.1"/>
    </source>
</evidence>
<reference evidence="4" key="1">
    <citation type="journal article" date="2012" name="PLoS ONE">
        <title>Gene sets for utilization of primary and secondary nutrition supplies in the distal gut of endangered iberian lynx.</title>
        <authorList>
            <person name="Alcaide M."/>
            <person name="Messina E."/>
            <person name="Richter M."/>
            <person name="Bargiela R."/>
            <person name="Peplies J."/>
            <person name="Huws S.A."/>
            <person name="Newbold C.J."/>
            <person name="Golyshin P.N."/>
            <person name="Simon M.A."/>
            <person name="Lopez G."/>
            <person name="Yakimov M.M."/>
            <person name="Ferrer M."/>
        </authorList>
    </citation>
    <scope>NUCLEOTIDE SEQUENCE</scope>
</reference>
<dbReference type="AlphaFoldDB" id="J9GFX5"/>
<sequence>GVDKVELYKLQPRTANVLTLVENCRENTLSLLHDARYSQYRTPFGAVTEGSPIHLAFQVMGGKPLSAVLNLYGENFKAVYPMVHSGNMFSVDFKVPKKPGAMWYNFKITNADGSRWLCPDGSGYLGQVFKREHGSFRLTVYKKDFETPDWAKSSVMYQIFPDRFALSDDDTAKKGIEYHINLGQTPELHDSTLEPPRHLPRVFEDNYSPDDFYGGTLKGIAEKLPYIKSLGVNLIYLNPICEARSNHRYDTSDYKKVDPILGTNEDFEELCYKAEKLGIRII</sequence>
<feature type="domain" description="Glycosyl hydrolase family 13 catalytic" evidence="3">
    <location>
        <begin position="158"/>
        <end position="282"/>
    </location>
</feature>
<dbReference type="PANTHER" id="PTHR10357">
    <property type="entry name" value="ALPHA-AMYLASE FAMILY MEMBER"/>
    <property type="match status" value="1"/>
</dbReference>
<dbReference type="InterPro" id="IPR017853">
    <property type="entry name" value="GH"/>
</dbReference>
<dbReference type="SUPFAM" id="SSF51445">
    <property type="entry name" value="(Trans)glycosidases"/>
    <property type="match status" value="1"/>
</dbReference>
<accession>J9GFX5</accession>
<comment type="caution">
    <text evidence="4">The sequence shown here is derived from an EMBL/GenBank/DDBJ whole genome shotgun (WGS) entry which is preliminary data.</text>
</comment>
<evidence type="ECO:0000259" key="3">
    <source>
        <dbReference type="Pfam" id="PF00128"/>
    </source>
</evidence>
<dbReference type="GO" id="GO:0016798">
    <property type="term" value="F:hydrolase activity, acting on glycosyl bonds"/>
    <property type="evidence" value="ECO:0007669"/>
    <property type="project" value="UniProtKB-KW"/>
</dbReference>
<dbReference type="EMBL" id="AMCI01004363">
    <property type="protein sequence ID" value="EJW98239.1"/>
    <property type="molecule type" value="Genomic_DNA"/>
</dbReference>
<proteinExistence type="predicted"/>
<dbReference type="Gene3D" id="3.20.20.80">
    <property type="entry name" value="Glycosidases"/>
    <property type="match status" value="1"/>
</dbReference>
<dbReference type="GO" id="GO:0005975">
    <property type="term" value="P:carbohydrate metabolic process"/>
    <property type="evidence" value="ECO:0007669"/>
    <property type="project" value="InterPro"/>
</dbReference>
<dbReference type="PANTHER" id="PTHR10357:SF210">
    <property type="entry name" value="MALTODEXTRIN GLUCOSIDASE"/>
    <property type="match status" value="1"/>
</dbReference>